<keyword evidence="6 8" id="KW-0472">Membrane</keyword>
<proteinExistence type="inferred from homology"/>
<keyword evidence="7" id="KW-0325">Glycoprotein</keyword>
<dbReference type="OrthoDB" id="9988013at2759"/>
<feature type="chain" id="PRO_5034681840" evidence="9">
    <location>
        <begin position="29"/>
        <end position="431"/>
    </location>
</feature>
<keyword evidence="5 8" id="KW-1133">Transmembrane helix</keyword>
<dbReference type="PANTHER" id="PTHR32178:SF6">
    <property type="entry name" value="IG-LIKE DOMAIN-CONTAINING PROTEIN"/>
    <property type="match status" value="1"/>
</dbReference>
<evidence type="ECO:0000256" key="5">
    <source>
        <dbReference type="ARBA" id="ARBA00022989"/>
    </source>
</evidence>
<dbReference type="GO" id="GO:0016020">
    <property type="term" value="C:membrane"/>
    <property type="evidence" value="ECO:0007669"/>
    <property type="project" value="UniProtKB-SubCell"/>
</dbReference>
<dbReference type="AlphaFoldDB" id="A0A8B8FGR3"/>
<dbReference type="PANTHER" id="PTHR32178">
    <property type="entry name" value="FAM187"/>
    <property type="match status" value="1"/>
</dbReference>
<dbReference type="InterPro" id="IPR039311">
    <property type="entry name" value="FAM187A/B"/>
</dbReference>
<protein>
    <submittedName>
        <fullName evidence="12">Uncharacterized protein LOC112682961</fullName>
    </submittedName>
</protein>
<dbReference type="SMART" id="SM00409">
    <property type="entry name" value="IG"/>
    <property type="match status" value="2"/>
</dbReference>
<gene>
    <name evidence="12" type="primary">LOC112682961</name>
</gene>
<dbReference type="Proteomes" id="UP000694846">
    <property type="component" value="Unplaced"/>
</dbReference>
<evidence type="ECO:0000256" key="9">
    <source>
        <dbReference type="SAM" id="SignalP"/>
    </source>
</evidence>
<feature type="signal peptide" evidence="9">
    <location>
        <begin position="1"/>
        <end position="28"/>
    </location>
</feature>
<dbReference type="InterPro" id="IPR003599">
    <property type="entry name" value="Ig_sub"/>
</dbReference>
<dbReference type="InterPro" id="IPR013783">
    <property type="entry name" value="Ig-like_fold"/>
</dbReference>
<evidence type="ECO:0000256" key="2">
    <source>
        <dbReference type="ARBA" id="ARBA00008727"/>
    </source>
</evidence>
<dbReference type="SUPFAM" id="SSF48726">
    <property type="entry name" value="Immunoglobulin"/>
    <property type="match status" value="2"/>
</dbReference>
<evidence type="ECO:0000256" key="4">
    <source>
        <dbReference type="ARBA" id="ARBA00022729"/>
    </source>
</evidence>
<dbReference type="InterPro" id="IPR003598">
    <property type="entry name" value="Ig_sub2"/>
</dbReference>
<evidence type="ECO:0000256" key="7">
    <source>
        <dbReference type="ARBA" id="ARBA00023180"/>
    </source>
</evidence>
<feature type="domain" description="Ig-like" evidence="10">
    <location>
        <begin position="49"/>
        <end position="151"/>
    </location>
</feature>
<evidence type="ECO:0000313" key="11">
    <source>
        <dbReference type="Proteomes" id="UP000694846"/>
    </source>
</evidence>
<accession>A0A8B8FGR3</accession>
<comment type="similarity">
    <text evidence="2">Belongs to the FAM187 family.</text>
</comment>
<dbReference type="SMART" id="SM00408">
    <property type="entry name" value="IGc2"/>
    <property type="match status" value="2"/>
</dbReference>
<dbReference type="GeneID" id="112682961"/>
<evidence type="ECO:0000259" key="10">
    <source>
        <dbReference type="PROSITE" id="PS50835"/>
    </source>
</evidence>
<evidence type="ECO:0000256" key="1">
    <source>
        <dbReference type="ARBA" id="ARBA00004479"/>
    </source>
</evidence>
<organism evidence="11 12">
    <name type="scientific">Sipha flava</name>
    <name type="common">yellow sugarcane aphid</name>
    <dbReference type="NCBI Taxonomy" id="143950"/>
    <lineage>
        <taxon>Eukaryota</taxon>
        <taxon>Metazoa</taxon>
        <taxon>Ecdysozoa</taxon>
        <taxon>Arthropoda</taxon>
        <taxon>Hexapoda</taxon>
        <taxon>Insecta</taxon>
        <taxon>Pterygota</taxon>
        <taxon>Neoptera</taxon>
        <taxon>Paraneoptera</taxon>
        <taxon>Hemiptera</taxon>
        <taxon>Sternorrhyncha</taxon>
        <taxon>Aphidomorpha</taxon>
        <taxon>Aphidoidea</taxon>
        <taxon>Aphididae</taxon>
        <taxon>Sipha</taxon>
    </lineage>
</organism>
<keyword evidence="3 8" id="KW-0812">Transmembrane</keyword>
<dbReference type="Pfam" id="PF13927">
    <property type="entry name" value="Ig_3"/>
    <property type="match status" value="1"/>
</dbReference>
<evidence type="ECO:0000256" key="6">
    <source>
        <dbReference type="ARBA" id="ARBA00023136"/>
    </source>
</evidence>
<feature type="transmembrane region" description="Helical" evidence="8">
    <location>
        <begin position="377"/>
        <end position="396"/>
    </location>
</feature>
<comment type="subcellular location">
    <subcellularLocation>
        <location evidence="1">Membrane</location>
        <topology evidence="1">Single-pass type I membrane protein</topology>
    </subcellularLocation>
</comment>
<dbReference type="PROSITE" id="PS50835">
    <property type="entry name" value="IG_LIKE"/>
    <property type="match status" value="2"/>
</dbReference>
<dbReference type="RefSeq" id="XP_025409540.1">
    <property type="nucleotide sequence ID" value="XM_025553755.1"/>
</dbReference>
<sequence>MIREDRRPKTWSLLAFAAVFSLPTGSGADDPWSDGMATVMCADRPWSRPIHVDHARIVDAPLGSAVRLSCHYCGENNPVDPRFWYTSPRHGDGGLLRSTRKEVMLGMADPLESNRVHMTFDHSLVIRDLRSSDLGRYTCSGSGADENVQFALDLLPVTAPERLVAAENASADSMAGWTHYESQYLTSVAKGYPRQVQEMGADWDAWGPCDGCTSKRYRRAACRVRFVDGTRVACRSVVGLPAIVSPALAAVLSLVPDFTLSETCYAFCQNSNKHHLPKYRNTFVPEEGSSLTLVCAEATTDTKVTWRRDGLLLTESDMDVVSGVLLDKFGTLSLVQVTAGDSGNYTCYVDGHRMQEVMVAVRKSSVLGSEEFVRHTGYLFFVFGLNFVVFVVRIYYALLDRHAFVEITEDDVLKEADEIPIAYLGKTIRVR</sequence>
<dbReference type="InterPro" id="IPR007110">
    <property type="entry name" value="Ig-like_dom"/>
</dbReference>
<keyword evidence="4 9" id="KW-0732">Signal</keyword>
<dbReference type="InterPro" id="IPR036179">
    <property type="entry name" value="Ig-like_dom_sf"/>
</dbReference>
<evidence type="ECO:0000256" key="8">
    <source>
        <dbReference type="SAM" id="Phobius"/>
    </source>
</evidence>
<reference evidence="12" key="1">
    <citation type="submission" date="2025-08" db="UniProtKB">
        <authorList>
            <consortium name="RefSeq"/>
        </authorList>
    </citation>
    <scope>IDENTIFICATION</scope>
    <source>
        <tissue evidence="12">Whole body</tissue>
    </source>
</reference>
<dbReference type="CDD" id="cd00096">
    <property type="entry name" value="Ig"/>
    <property type="match status" value="1"/>
</dbReference>
<keyword evidence="11" id="KW-1185">Reference proteome</keyword>
<dbReference type="Gene3D" id="2.60.40.10">
    <property type="entry name" value="Immunoglobulins"/>
    <property type="match status" value="2"/>
</dbReference>
<evidence type="ECO:0000256" key="3">
    <source>
        <dbReference type="ARBA" id="ARBA00022692"/>
    </source>
</evidence>
<name>A0A8B8FGR3_9HEMI</name>
<feature type="domain" description="Ig-like" evidence="10">
    <location>
        <begin position="277"/>
        <end position="360"/>
    </location>
</feature>
<evidence type="ECO:0000313" key="12">
    <source>
        <dbReference type="RefSeq" id="XP_025409540.1"/>
    </source>
</evidence>